<reference evidence="1" key="1">
    <citation type="submission" date="2023-06" db="EMBL/GenBank/DDBJ databases">
        <title>Reference genome for the Northern bat (Eptesicus nilssonii), a most northern bat species.</title>
        <authorList>
            <person name="Laine V.N."/>
            <person name="Pulliainen A.T."/>
            <person name="Lilley T.M."/>
        </authorList>
    </citation>
    <scope>NUCLEOTIDE SEQUENCE</scope>
    <source>
        <strain evidence="1">BLF_Eptnil</strain>
        <tissue evidence="1">Kidney</tissue>
    </source>
</reference>
<sequence>MATRVSADTRVIVRHHCNKPKPNPENKAPTLNSMRVKRGEAAAEEKSKAGRDLTASYWKRMPSRIFIARERSMPAIKASKDRLTHLLGANAAGDFKLK</sequence>
<gene>
    <name evidence="1" type="ORF">QTO34_001563</name>
</gene>
<evidence type="ECO:0000313" key="2">
    <source>
        <dbReference type="Proteomes" id="UP001177744"/>
    </source>
</evidence>
<organism evidence="1 2">
    <name type="scientific">Cnephaeus nilssonii</name>
    <name type="common">Northern bat</name>
    <name type="synonym">Eptesicus nilssonii</name>
    <dbReference type="NCBI Taxonomy" id="3371016"/>
    <lineage>
        <taxon>Eukaryota</taxon>
        <taxon>Metazoa</taxon>
        <taxon>Chordata</taxon>
        <taxon>Craniata</taxon>
        <taxon>Vertebrata</taxon>
        <taxon>Euteleostomi</taxon>
        <taxon>Mammalia</taxon>
        <taxon>Eutheria</taxon>
        <taxon>Laurasiatheria</taxon>
        <taxon>Chiroptera</taxon>
        <taxon>Yangochiroptera</taxon>
        <taxon>Vespertilionidae</taxon>
        <taxon>Cnephaeus</taxon>
    </lineage>
</organism>
<accession>A0AA40LNM9</accession>
<keyword evidence="2" id="KW-1185">Reference proteome</keyword>
<evidence type="ECO:0000313" key="1">
    <source>
        <dbReference type="EMBL" id="KAK1338447.1"/>
    </source>
</evidence>
<name>A0AA40LNM9_CNENI</name>
<protein>
    <submittedName>
        <fullName evidence="1">Uncharacterized protein</fullName>
    </submittedName>
</protein>
<dbReference type="EMBL" id="JAULJE010000010">
    <property type="protein sequence ID" value="KAK1338447.1"/>
    <property type="molecule type" value="Genomic_DNA"/>
</dbReference>
<dbReference type="Proteomes" id="UP001177744">
    <property type="component" value="Unassembled WGS sequence"/>
</dbReference>
<proteinExistence type="predicted"/>
<dbReference type="AlphaFoldDB" id="A0AA40LNM9"/>
<comment type="caution">
    <text evidence="1">The sequence shown here is derived from an EMBL/GenBank/DDBJ whole genome shotgun (WGS) entry which is preliminary data.</text>
</comment>